<dbReference type="PANTHER" id="PTHR34299:SF1">
    <property type="entry name" value="DIACYLGLYCEROL KINASE"/>
    <property type="match status" value="1"/>
</dbReference>
<evidence type="ECO:0000256" key="11">
    <source>
        <dbReference type="ARBA" id="ARBA00023098"/>
    </source>
</evidence>
<comment type="similarity">
    <text evidence="2">Belongs to the bacterial diacylglycerol kinase family.</text>
</comment>
<evidence type="ECO:0000256" key="4">
    <source>
        <dbReference type="ARBA" id="ARBA00022516"/>
    </source>
</evidence>
<keyword evidence="14" id="KW-1208">Phospholipid metabolism</keyword>
<feature type="transmembrane region" description="Helical" evidence="15">
    <location>
        <begin position="29"/>
        <end position="47"/>
    </location>
</feature>
<keyword evidence="8 16" id="KW-0418">Kinase</keyword>
<evidence type="ECO:0000313" key="16">
    <source>
        <dbReference type="EMBL" id="MBP1904323.1"/>
    </source>
</evidence>
<dbReference type="PANTHER" id="PTHR34299">
    <property type="entry name" value="DIACYLGLYCEROL KINASE"/>
    <property type="match status" value="1"/>
</dbReference>
<keyword evidence="4" id="KW-0444">Lipid biosynthesis</keyword>
<dbReference type="InterPro" id="IPR033717">
    <property type="entry name" value="UDPK"/>
</dbReference>
<dbReference type="GO" id="GO:0036433">
    <property type="term" value="F:di-trans, poly-cis-undecaprenol kinase activity"/>
    <property type="evidence" value="ECO:0007669"/>
    <property type="project" value="UniProtKB-EC"/>
</dbReference>
<evidence type="ECO:0000256" key="5">
    <source>
        <dbReference type="ARBA" id="ARBA00022679"/>
    </source>
</evidence>
<evidence type="ECO:0000256" key="15">
    <source>
        <dbReference type="SAM" id="Phobius"/>
    </source>
</evidence>
<accession>A0ABS4FP15</accession>
<reference evidence="16 17" key="1">
    <citation type="submission" date="2021-03" db="EMBL/GenBank/DDBJ databases">
        <title>Genomic Encyclopedia of Type Strains, Phase IV (KMG-IV): sequencing the most valuable type-strain genomes for metagenomic binning, comparative biology and taxonomic classification.</title>
        <authorList>
            <person name="Goeker M."/>
        </authorList>
    </citation>
    <scope>NUCLEOTIDE SEQUENCE [LARGE SCALE GENOMIC DNA]</scope>
    <source>
        <strain evidence="16 17">DSM 14349</strain>
    </source>
</reference>
<keyword evidence="12 15" id="KW-0472">Membrane</keyword>
<dbReference type="Pfam" id="PF01219">
    <property type="entry name" value="DAGK_prokar"/>
    <property type="match status" value="1"/>
</dbReference>
<keyword evidence="10 15" id="KW-1133">Transmembrane helix</keyword>
<dbReference type="EC" id="2.7.1.66" evidence="16"/>
<evidence type="ECO:0000256" key="9">
    <source>
        <dbReference type="ARBA" id="ARBA00022840"/>
    </source>
</evidence>
<gene>
    <name evidence="16" type="ORF">J2Z32_000940</name>
</gene>
<keyword evidence="3" id="KW-1003">Cell membrane</keyword>
<organism evidence="16 17">
    <name type="scientific">Paenibacillus turicensis</name>
    <dbReference type="NCBI Taxonomy" id="160487"/>
    <lineage>
        <taxon>Bacteria</taxon>
        <taxon>Bacillati</taxon>
        <taxon>Bacillota</taxon>
        <taxon>Bacilli</taxon>
        <taxon>Bacillales</taxon>
        <taxon>Paenibacillaceae</taxon>
        <taxon>Paenibacillus</taxon>
    </lineage>
</organism>
<evidence type="ECO:0000313" key="17">
    <source>
        <dbReference type="Proteomes" id="UP001519272"/>
    </source>
</evidence>
<evidence type="ECO:0000256" key="13">
    <source>
        <dbReference type="ARBA" id="ARBA00023209"/>
    </source>
</evidence>
<keyword evidence="17" id="KW-1185">Reference proteome</keyword>
<evidence type="ECO:0000256" key="1">
    <source>
        <dbReference type="ARBA" id="ARBA00004651"/>
    </source>
</evidence>
<feature type="transmembrane region" description="Helical" evidence="15">
    <location>
        <begin position="94"/>
        <end position="115"/>
    </location>
</feature>
<keyword evidence="6 15" id="KW-0812">Transmembrane</keyword>
<sequence length="125" mass="13883">MKPPKYKLIDSFRFAFQGIQSTFKTERNFRIHLVAAILVIVWAWILKIPTWDFALLLIVIALVLCAELLNSAIEAVIDLVSPEWHPLAKVAKDTAAGAVLVSAVFAVAVGLVILYKPLMIWLGLN</sequence>
<name>A0ABS4FP15_9BACL</name>
<evidence type="ECO:0000256" key="7">
    <source>
        <dbReference type="ARBA" id="ARBA00022741"/>
    </source>
</evidence>
<protein>
    <submittedName>
        <fullName evidence="16">Undecaprenol kinase</fullName>
        <ecNumber evidence="16">2.7.1.66</ecNumber>
    </submittedName>
</protein>
<dbReference type="InterPro" id="IPR000829">
    <property type="entry name" value="DAGK"/>
</dbReference>
<dbReference type="EMBL" id="JAGGKG010000003">
    <property type="protein sequence ID" value="MBP1904323.1"/>
    <property type="molecule type" value="Genomic_DNA"/>
</dbReference>
<evidence type="ECO:0000256" key="14">
    <source>
        <dbReference type="ARBA" id="ARBA00023264"/>
    </source>
</evidence>
<evidence type="ECO:0000256" key="6">
    <source>
        <dbReference type="ARBA" id="ARBA00022692"/>
    </source>
</evidence>
<comment type="caution">
    <text evidence="16">The sequence shown here is derived from an EMBL/GenBank/DDBJ whole genome shotgun (WGS) entry which is preliminary data.</text>
</comment>
<keyword evidence="5 16" id="KW-0808">Transferase</keyword>
<proteinExistence type="inferred from homology"/>
<keyword evidence="13" id="KW-0594">Phospholipid biosynthesis</keyword>
<comment type="subcellular location">
    <subcellularLocation>
        <location evidence="1">Cell membrane</location>
        <topology evidence="1">Multi-pass membrane protein</topology>
    </subcellularLocation>
</comment>
<keyword evidence="11" id="KW-0443">Lipid metabolism</keyword>
<dbReference type="InterPro" id="IPR036945">
    <property type="entry name" value="DAGK_sf"/>
</dbReference>
<keyword evidence="9" id="KW-0067">ATP-binding</keyword>
<dbReference type="Proteomes" id="UP001519272">
    <property type="component" value="Unassembled WGS sequence"/>
</dbReference>
<evidence type="ECO:0000256" key="12">
    <source>
        <dbReference type="ARBA" id="ARBA00023136"/>
    </source>
</evidence>
<dbReference type="Gene3D" id="1.10.287.3610">
    <property type="match status" value="1"/>
</dbReference>
<feature type="transmembrane region" description="Helical" evidence="15">
    <location>
        <begin position="53"/>
        <end position="73"/>
    </location>
</feature>
<evidence type="ECO:0000256" key="2">
    <source>
        <dbReference type="ARBA" id="ARBA00005967"/>
    </source>
</evidence>
<keyword evidence="7" id="KW-0547">Nucleotide-binding</keyword>
<evidence type="ECO:0000256" key="10">
    <source>
        <dbReference type="ARBA" id="ARBA00022989"/>
    </source>
</evidence>
<evidence type="ECO:0000256" key="8">
    <source>
        <dbReference type="ARBA" id="ARBA00022777"/>
    </source>
</evidence>
<dbReference type="CDD" id="cd14265">
    <property type="entry name" value="UDPK_IM_like"/>
    <property type="match status" value="1"/>
</dbReference>
<dbReference type="RefSeq" id="WP_210088004.1">
    <property type="nucleotide sequence ID" value="NZ_JAGGKG010000003.1"/>
</dbReference>
<evidence type="ECO:0000256" key="3">
    <source>
        <dbReference type="ARBA" id="ARBA00022475"/>
    </source>
</evidence>